<protein>
    <submittedName>
        <fullName evidence="2">Uncharacterized protein</fullName>
    </submittedName>
</protein>
<evidence type="ECO:0000256" key="1">
    <source>
        <dbReference type="SAM" id="MobiDB-lite"/>
    </source>
</evidence>
<keyword evidence="3" id="KW-1185">Reference proteome</keyword>
<accession>A0A1A9UGA4</accession>
<evidence type="ECO:0000313" key="3">
    <source>
        <dbReference type="Proteomes" id="UP000078200"/>
    </source>
</evidence>
<reference evidence="2" key="1">
    <citation type="submission" date="2020-05" db="UniProtKB">
        <authorList>
            <consortium name="EnsemblMetazoa"/>
        </authorList>
    </citation>
    <scope>IDENTIFICATION</scope>
    <source>
        <strain evidence="2">TTRI</strain>
    </source>
</reference>
<dbReference type="VEuPathDB" id="VectorBase:GAUT003866"/>
<dbReference type="EnsemblMetazoa" id="GAUT003866-RA">
    <property type="protein sequence ID" value="GAUT003866-PA"/>
    <property type="gene ID" value="GAUT003866"/>
</dbReference>
<name>A0A1A9UGA4_GLOAU</name>
<proteinExistence type="predicted"/>
<dbReference type="AlphaFoldDB" id="A0A1A9UGA4"/>
<evidence type="ECO:0000313" key="2">
    <source>
        <dbReference type="EnsemblMetazoa" id="GAUT003866-PA"/>
    </source>
</evidence>
<sequence>MFYILIIQRSTIIWGDGSTPSNLKSSKGFEALLFILVNSPLKVLISCSILEPFCFNCSSYGIPANGQVASAEPSQNSLELTPMPKLTCVLDIPGGCIGDSCSPTSLTKSIVRVVRLLALPVLTSGDKLSKVDIGDNDPNELLSKESDNLPIMAEH</sequence>
<dbReference type="Proteomes" id="UP000078200">
    <property type="component" value="Unassembled WGS sequence"/>
</dbReference>
<feature type="region of interest" description="Disordered" evidence="1">
    <location>
        <begin position="136"/>
        <end position="155"/>
    </location>
</feature>
<feature type="compositionally biased region" description="Basic and acidic residues" evidence="1">
    <location>
        <begin position="142"/>
        <end position="155"/>
    </location>
</feature>
<organism evidence="2 3">
    <name type="scientific">Glossina austeni</name>
    <name type="common">Savannah tsetse fly</name>
    <dbReference type="NCBI Taxonomy" id="7395"/>
    <lineage>
        <taxon>Eukaryota</taxon>
        <taxon>Metazoa</taxon>
        <taxon>Ecdysozoa</taxon>
        <taxon>Arthropoda</taxon>
        <taxon>Hexapoda</taxon>
        <taxon>Insecta</taxon>
        <taxon>Pterygota</taxon>
        <taxon>Neoptera</taxon>
        <taxon>Endopterygota</taxon>
        <taxon>Diptera</taxon>
        <taxon>Brachycera</taxon>
        <taxon>Muscomorpha</taxon>
        <taxon>Hippoboscoidea</taxon>
        <taxon>Glossinidae</taxon>
        <taxon>Glossina</taxon>
    </lineage>
</organism>